<evidence type="ECO:0000256" key="6">
    <source>
        <dbReference type="ARBA" id="ARBA00023601"/>
    </source>
</evidence>
<evidence type="ECO:0000256" key="1">
    <source>
        <dbReference type="ARBA" id="ARBA00001966"/>
    </source>
</evidence>
<keyword evidence="4" id="KW-0408">Iron</keyword>
<dbReference type="GO" id="GO:0051536">
    <property type="term" value="F:iron-sulfur cluster binding"/>
    <property type="evidence" value="ECO:0007669"/>
    <property type="project" value="UniProtKB-KW"/>
</dbReference>
<comment type="caution">
    <text evidence="8">The sequence shown here is derived from an EMBL/GenBank/DDBJ whole genome shotgun (WGS) entry which is preliminary data.</text>
</comment>
<dbReference type="Proteomes" id="UP001331691">
    <property type="component" value="Unassembled WGS sequence"/>
</dbReference>
<dbReference type="SFLD" id="SFLDS00029">
    <property type="entry name" value="Radical_SAM"/>
    <property type="match status" value="1"/>
</dbReference>
<evidence type="ECO:0000313" key="8">
    <source>
        <dbReference type="EMBL" id="MEE9653000.1"/>
    </source>
</evidence>
<evidence type="ECO:0000256" key="4">
    <source>
        <dbReference type="ARBA" id="ARBA00023004"/>
    </source>
</evidence>
<accession>A0AB35X4K8</accession>
<dbReference type="SFLD" id="SFLDG01067">
    <property type="entry name" value="SPASM/twitch_domain_containing"/>
    <property type="match status" value="1"/>
</dbReference>
<dbReference type="InterPro" id="IPR058240">
    <property type="entry name" value="rSAM_sf"/>
</dbReference>
<dbReference type="PROSITE" id="PS51918">
    <property type="entry name" value="RADICAL_SAM"/>
    <property type="match status" value="1"/>
</dbReference>
<dbReference type="EMBL" id="JAZKKV010000001">
    <property type="protein sequence ID" value="MEE9653000.1"/>
    <property type="molecule type" value="Genomic_DNA"/>
</dbReference>
<evidence type="ECO:0000256" key="3">
    <source>
        <dbReference type="ARBA" id="ARBA00022723"/>
    </source>
</evidence>
<name>A0AB35X4K8_9ENTR</name>
<dbReference type="GO" id="GO:0046872">
    <property type="term" value="F:metal ion binding"/>
    <property type="evidence" value="ECO:0007669"/>
    <property type="project" value="UniProtKB-KW"/>
</dbReference>
<reference evidence="8 9" key="1">
    <citation type="submission" date="2023-10" db="EMBL/GenBank/DDBJ databases">
        <title>Wastewater isolates of ESBL- and carbapenemase-producing Gram-negative bacteria from New Zealand.</title>
        <authorList>
            <person name="Straub C."/>
            <person name="Weaver L."/>
            <person name="Cornelius A."/>
            <person name="Mcgill E."/>
            <person name="Dyet K."/>
            <person name="White L."/>
            <person name="Pattis I."/>
        </authorList>
    </citation>
    <scope>NUCLEOTIDE SEQUENCE [LARGE SCALE GENOMIC DNA]</scope>
    <source>
        <strain evidence="8 9">ESBL09</strain>
    </source>
</reference>
<dbReference type="InterPro" id="IPR013785">
    <property type="entry name" value="Aldolase_TIM"/>
</dbReference>
<dbReference type="AlphaFoldDB" id="A0AB35X4K8"/>
<dbReference type="InterPro" id="IPR007197">
    <property type="entry name" value="rSAM"/>
</dbReference>
<dbReference type="RefSeq" id="WP_331389310.1">
    <property type="nucleotide sequence ID" value="NZ_JAZKKV010000001.1"/>
</dbReference>
<feature type="domain" description="Radical SAM core" evidence="7">
    <location>
        <begin position="6"/>
        <end position="221"/>
    </location>
</feature>
<organism evidence="8 9">
    <name type="scientific">Kluyvera ascorbata</name>
    <dbReference type="NCBI Taxonomy" id="51288"/>
    <lineage>
        <taxon>Bacteria</taxon>
        <taxon>Pseudomonadati</taxon>
        <taxon>Pseudomonadota</taxon>
        <taxon>Gammaproteobacteria</taxon>
        <taxon>Enterobacterales</taxon>
        <taxon>Enterobacteriaceae</taxon>
        <taxon>Kluyvera</taxon>
    </lineage>
</organism>
<evidence type="ECO:0000259" key="7">
    <source>
        <dbReference type="PROSITE" id="PS51918"/>
    </source>
</evidence>
<proteinExistence type="inferred from homology"/>
<evidence type="ECO:0000256" key="2">
    <source>
        <dbReference type="ARBA" id="ARBA00022691"/>
    </source>
</evidence>
<evidence type="ECO:0000256" key="5">
    <source>
        <dbReference type="ARBA" id="ARBA00023014"/>
    </source>
</evidence>
<keyword evidence="9" id="KW-1185">Reference proteome</keyword>
<dbReference type="SUPFAM" id="SSF102114">
    <property type="entry name" value="Radical SAM enzymes"/>
    <property type="match status" value="1"/>
</dbReference>
<gene>
    <name evidence="8" type="ORF">V4836_02260</name>
</gene>
<dbReference type="InterPro" id="IPR023867">
    <property type="entry name" value="Sulphatase_maturase_rSAM"/>
</dbReference>
<dbReference type="Pfam" id="PF04055">
    <property type="entry name" value="Radical_SAM"/>
    <property type="match status" value="1"/>
</dbReference>
<dbReference type="PANTHER" id="PTHR43273:SF3">
    <property type="entry name" value="ANAEROBIC SULFATASE-MATURATING ENZYME HOMOLOG ASLB-RELATED"/>
    <property type="match status" value="1"/>
</dbReference>
<evidence type="ECO:0000313" key="9">
    <source>
        <dbReference type="Proteomes" id="UP001331691"/>
    </source>
</evidence>
<comment type="cofactor">
    <cofactor evidence="1">
        <name>[4Fe-4S] cluster</name>
        <dbReference type="ChEBI" id="CHEBI:49883"/>
    </cofactor>
</comment>
<keyword evidence="3" id="KW-0479">Metal-binding</keyword>
<keyword evidence="2" id="KW-0949">S-adenosyl-L-methionine</keyword>
<dbReference type="Gene3D" id="3.20.20.70">
    <property type="entry name" value="Aldolase class I"/>
    <property type="match status" value="1"/>
</dbReference>
<sequence length="221" mass="25443">MLVIKRSRSRPVFPPTSAFCNLHCTYCFKAPPCPECKTSSMDIDDAILQLFIRQKIDSQEADDVIFTWQGNKPTLDGFSFFKRVIELQRQFSHGKNIINTLLIDGILLDDRWCEFFKKNQFVISISVNVDTSLYDNVREMISDKLMTHQIEESVRLLQKHGVEFNTLTVIDAMNSQQPLRIYHYLKNLGSRHMQFIPFLASVAHGGGEMHEVLHLPHGGPF</sequence>
<protein>
    <submittedName>
        <fullName evidence="8">Radical SAM protein</fullName>
    </submittedName>
</protein>
<comment type="similarity">
    <text evidence="6">Belongs to the radical SAM superfamily. Anaerobic sulfatase-maturating enzyme family.</text>
</comment>
<dbReference type="PANTHER" id="PTHR43273">
    <property type="entry name" value="ANAEROBIC SULFATASE-MATURATING ENZYME HOMOLOG ASLB-RELATED"/>
    <property type="match status" value="1"/>
</dbReference>
<keyword evidence="5" id="KW-0411">Iron-sulfur</keyword>
<dbReference type="GO" id="GO:0016491">
    <property type="term" value="F:oxidoreductase activity"/>
    <property type="evidence" value="ECO:0007669"/>
    <property type="project" value="InterPro"/>
</dbReference>